<feature type="region of interest" description="Disordered" evidence="9">
    <location>
        <begin position="158"/>
        <end position="177"/>
    </location>
</feature>
<dbReference type="GO" id="GO:0000981">
    <property type="term" value="F:DNA-binding transcription factor activity, RNA polymerase II-specific"/>
    <property type="evidence" value="ECO:0007669"/>
    <property type="project" value="TreeGrafter"/>
</dbReference>
<dbReference type="Proteomes" id="UP001147747">
    <property type="component" value="Unassembled WGS sequence"/>
</dbReference>
<dbReference type="SUPFAM" id="SSF57667">
    <property type="entry name" value="beta-beta-alpha zinc fingers"/>
    <property type="match status" value="1"/>
</dbReference>
<dbReference type="SMART" id="SM00355">
    <property type="entry name" value="ZnF_C2H2"/>
    <property type="match status" value="2"/>
</dbReference>
<evidence type="ECO:0000256" key="8">
    <source>
        <dbReference type="PROSITE-ProRule" id="PRU00042"/>
    </source>
</evidence>
<name>A0A9X0BBX0_9EURO</name>
<dbReference type="Gene3D" id="3.30.160.60">
    <property type="entry name" value="Classic Zinc Finger"/>
    <property type="match status" value="2"/>
</dbReference>
<dbReference type="EMBL" id="JAPZBU010000005">
    <property type="protein sequence ID" value="KAJ5404009.1"/>
    <property type="molecule type" value="Genomic_DNA"/>
</dbReference>
<keyword evidence="12" id="KW-1185">Reference proteome</keyword>
<evidence type="ECO:0000256" key="6">
    <source>
        <dbReference type="ARBA" id="ARBA00023125"/>
    </source>
</evidence>
<keyword evidence="2" id="KW-0479">Metal-binding</keyword>
<dbReference type="GO" id="GO:0045944">
    <property type="term" value="P:positive regulation of transcription by RNA polymerase II"/>
    <property type="evidence" value="ECO:0007669"/>
    <property type="project" value="UniProtKB-ARBA"/>
</dbReference>
<evidence type="ECO:0000256" key="2">
    <source>
        <dbReference type="ARBA" id="ARBA00022723"/>
    </source>
</evidence>
<keyword evidence="6" id="KW-0238">DNA-binding</keyword>
<dbReference type="PANTHER" id="PTHR19818:SF139">
    <property type="entry name" value="PAIR-RULE PROTEIN ODD-PAIRED"/>
    <property type="match status" value="1"/>
</dbReference>
<evidence type="ECO:0000313" key="12">
    <source>
        <dbReference type="Proteomes" id="UP001147747"/>
    </source>
</evidence>
<dbReference type="FunFam" id="3.30.160.60:FF:000045">
    <property type="entry name" value="ZFP69 zinc finger protein B"/>
    <property type="match status" value="1"/>
</dbReference>
<dbReference type="PANTHER" id="PTHR19818">
    <property type="entry name" value="ZINC FINGER PROTEIN ZIC AND GLI"/>
    <property type="match status" value="1"/>
</dbReference>
<evidence type="ECO:0000256" key="9">
    <source>
        <dbReference type="SAM" id="MobiDB-lite"/>
    </source>
</evidence>
<comment type="caution">
    <text evidence="11">The sequence shown here is derived from an EMBL/GenBank/DDBJ whole genome shotgun (WGS) entry which is preliminary data.</text>
</comment>
<evidence type="ECO:0000256" key="3">
    <source>
        <dbReference type="ARBA" id="ARBA00022737"/>
    </source>
</evidence>
<dbReference type="InterPro" id="IPR050329">
    <property type="entry name" value="GLI_C2H2-zinc-finger"/>
</dbReference>
<evidence type="ECO:0000259" key="10">
    <source>
        <dbReference type="PROSITE" id="PS50157"/>
    </source>
</evidence>
<evidence type="ECO:0000256" key="4">
    <source>
        <dbReference type="ARBA" id="ARBA00022771"/>
    </source>
</evidence>
<reference evidence="11" key="2">
    <citation type="journal article" date="2023" name="IMA Fungus">
        <title>Comparative genomic study of the Penicillium genus elucidates a diverse pangenome and 15 lateral gene transfer events.</title>
        <authorList>
            <person name="Petersen C."/>
            <person name="Sorensen T."/>
            <person name="Nielsen M.R."/>
            <person name="Sondergaard T.E."/>
            <person name="Sorensen J.L."/>
            <person name="Fitzpatrick D.A."/>
            <person name="Frisvad J.C."/>
            <person name="Nielsen K.L."/>
        </authorList>
    </citation>
    <scope>NUCLEOTIDE SEQUENCE</scope>
    <source>
        <strain evidence="11">IBT 29677</strain>
    </source>
</reference>
<feature type="domain" description="C2H2-type" evidence="10">
    <location>
        <begin position="111"/>
        <end position="138"/>
    </location>
</feature>
<evidence type="ECO:0000313" key="11">
    <source>
        <dbReference type="EMBL" id="KAJ5404009.1"/>
    </source>
</evidence>
<accession>A0A9X0BBX0</accession>
<keyword evidence="4 8" id="KW-0863">Zinc-finger</keyword>
<dbReference type="InterPro" id="IPR013087">
    <property type="entry name" value="Znf_C2H2_type"/>
</dbReference>
<dbReference type="OrthoDB" id="6077919at2759"/>
<proteinExistence type="predicted"/>
<dbReference type="Pfam" id="PF00096">
    <property type="entry name" value="zf-C2H2"/>
    <property type="match status" value="1"/>
</dbReference>
<keyword evidence="3" id="KW-0677">Repeat</keyword>
<dbReference type="GeneID" id="81367497"/>
<keyword evidence="5" id="KW-0862">Zinc</keyword>
<evidence type="ECO:0000256" key="5">
    <source>
        <dbReference type="ARBA" id="ARBA00022833"/>
    </source>
</evidence>
<reference evidence="11" key="1">
    <citation type="submission" date="2022-12" db="EMBL/GenBank/DDBJ databases">
        <authorList>
            <person name="Petersen C."/>
        </authorList>
    </citation>
    <scope>NUCLEOTIDE SEQUENCE</scope>
    <source>
        <strain evidence="11">IBT 29677</strain>
    </source>
</reference>
<dbReference type="RefSeq" id="XP_056491251.1">
    <property type="nucleotide sequence ID" value="XM_056628517.1"/>
</dbReference>
<evidence type="ECO:0000256" key="1">
    <source>
        <dbReference type="ARBA" id="ARBA00004123"/>
    </source>
</evidence>
<dbReference type="PROSITE" id="PS00028">
    <property type="entry name" value="ZINC_FINGER_C2H2_1"/>
    <property type="match status" value="1"/>
</dbReference>
<dbReference type="PROSITE" id="PS50157">
    <property type="entry name" value="ZINC_FINGER_C2H2_2"/>
    <property type="match status" value="1"/>
</dbReference>
<keyword evidence="7" id="KW-0539">Nucleus</keyword>
<comment type="subcellular location">
    <subcellularLocation>
        <location evidence="1">Nucleus</location>
    </subcellularLocation>
</comment>
<gene>
    <name evidence="11" type="ORF">N7509_003880</name>
</gene>
<dbReference type="GO" id="GO:0005634">
    <property type="term" value="C:nucleus"/>
    <property type="evidence" value="ECO:0007669"/>
    <property type="project" value="UniProtKB-SubCell"/>
</dbReference>
<dbReference type="InterPro" id="IPR036236">
    <property type="entry name" value="Znf_C2H2_sf"/>
</dbReference>
<evidence type="ECO:0000256" key="7">
    <source>
        <dbReference type="ARBA" id="ARBA00023242"/>
    </source>
</evidence>
<sequence>MVQNLGKDSKPKDKVDIAPGAGNLVYQAQFPYVPPAVCAACGSSLNYPAPPGTINANRDFLPLQSVKTQHPLPLNTPFWSPTGSNQERALFQDHPYGPANYLQLPKKNCRYQCMICQKPFLRPIQLITHVRSHTGEKPFRCPNIGCEKMFSVSSNAKRHAGKCPTTRDAGQKTSSVT</sequence>
<dbReference type="GO" id="GO:0000978">
    <property type="term" value="F:RNA polymerase II cis-regulatory region sequence-specific DNA binding"/>
    <property type="evidence" value="ECO:0007669"/>
    <property type="project" value="TreeGrafter"/>
</dbReference>
<organism evidence="11 12">
    <name type="scientific">Penicillium cosmopolitanum</name>
    <dbReference type="NCBI Taxonomy" id="1131564"/>
    <lineage>
        <taxon>Eukaryota</taxon>
        <taxon>Fungi</taxon>
        <taxon>Dikarya</taxon>
        <taxon>Ascomycota</taxon>
        <taxon>Pezizomycotina</taxon>
        <taxon>Eurotiomycetes</taxon>
        <taxon>Eurotiomycetidae</taxon>
        <taxon>Eurotiales</taxon>
        <taxon>Aspergillaceae</taxon>
        <taxon>Penicillium</taxon>
    </lineage>
</organism>
<dbReference type="AlphaFoldDB" id="A0A9X0BBX0"/>
<protein>
    <recommendedName>
        <fullName evidence="10">C2H2-type domain-containing protein</fullName>
    </recommendedName>
</protein>
<dbReference type="GO" id="GO:0008270">
    <property type="term" value="F:zinc ion binding"/>
    <property type="evidence" value="ECO:0007669"/>
    <property type="project" value="UniProtKB-KW"/>
</dbReference>